<reference evidence="3 4" key="1">
    <citation type="journal article" date="2009" name="Int. J. Syst. Evol. Microbiol.">
        <title>Paenibacillus contaminans sp. nov., isolated from a contaminated laboratory plate.</title>
        <authorList>
            <person name="Chou J.H."/>
            <person name="Lee J.H."/>
            <person name="Lin M.C."/>
            <person name="Chang P.S."/>
            <person name="Arun A.B."/>
            <person name="Young C.C."/>
            <person name="Chen W.M."/>
        </authorList>
    </citation>
    <scope>NUCLEOTIDE SEQUENCE [LARGE SCALE GENOMIC DNA]</scope>
    <source>
        <strain evidence="3 4">CKOBP-6</strain>
    </source>
</reference>
<dbReference type="InterPro" id="IPR000835">
    <property type="entry name" value="HTH_MarR-typ"/>
</dbReference>
<protein>
    <submittedName>
        <fullName evidence="3">MarR family transcriptional regulator</fullName>
    </submittedName>
</protein>
<dbReference type="RefSeq" id="WP_113033312.1">
    <property type="nucleotide sequence ID" value="NZ_QMFB01000015.1"/>
</dbReference>
<feature type="domain" description="HTH marR-type" evidence="2">
    <location>
        <begin position="1"/>
        <end position="136"/>
    </location>
</feature>
<proteinExistence type="predicted"/>
<accession>A0A329MFN0</accession>
<dbReference type="OrthoDB" id="9790052at2"/>
<evidence type="ECO:0000259" key="2">
    <source>
        <dbReference type="PROSITE" id="PS50995"/>
    </source>
</evidence>
<dbReference type="SUPFAM" id="SSF46785">
    <property type="entry name" value="Winged helix' DNA-binding domain"/>
    <property type="match status" value="1"/>
</dbReference>
<dbReference type="AlphaFoldDB" id="A0A329MFN0"/>
<gene>
    <name evidence="3" type="ORF">DQG23_23395</name>
</gene>
<dbReference type="GO" id="GO:0003677">
    <property type="term" value="F:DNA binding"/>
    <property type="evidence" value="ECO:0007669"/>
    <property type="project" value="UniProtKB-KW"/>
</dbReference>
<dbReference type="Pfam" id="PF12802">
    <property type="entry name" value="MarR_2"/>
    <property type="match status" value="1"/>
</dbReference>
<dbReference type="SMART" id="SM00347">
    <property type="entry name" value="HTH_MARR"/>
    <property type="match status" value="1"/>
</dbReference>
<sequence>MYSQEFAKLWFKLSKDMKLFMEGQLAPSLTEGQLYVLEYLLAREDVKMKPSDLVDYLSTTPAAITTLLDRMERANLIVRERDDKDRRIVWVVVTDTGKQECRRGVSLRQQFLDGYLNRISAHNQQVLVYLLGKVANL</sequence>
<dbReference type="Gene3D" id="1.10.10.10">
    <property type="entry name" value="Winged helix-like DNA-binding domain superfamily/Winged helix DNA-binding domain"/>
    <property type="match status" value="1"/>
</dbReference>
<keyword evidence="4" id="KW-1185">Reference proteome</keyword>
<dbReference type="PROSITE" id="PS50995">
    <property type="entry name" value="HTH_MARR_2"/>
    <property type="match status" value="1"/>
</dbReference>
<dbReference type="InterPro" id="IPR039422">
    <property type="entry name" value="MarR/SlyA-like"/>
</dbReference>
<dbReference type="GO" id="GO:0003700">
    <property type="term" value="F:DNA-binding transcription factor activity"/>
    <property type="evidence" value="ECO:0007669"/>
    <property type="project" value="InterPro"/>
</dbReference>
<organism evidence="3 4">
    <name type="scientific">Paenibacillus contaminans</name>
    <dbReference type="NCBI Taxonomy" id="450362"/>
    <lineage>
        <taxon>Bacteria</taxon>
        <taxon>Bacillati</taxon>
        <taxon>Bacillota</taxon>
        <taxon>Bacilli</taxon>
        <taxon>Bacillales</taxon>
        <taxon>Paenibacillaceae</taxon>
        <taxon>Paenibacillus</taxon>
    </lineage>
</organism>
<dbReference type="PANTHER" id="PTHR33164:SF43">
    <property type="entry name" value="HTH-TYPE TRANSCRIPTIONAL REPRESSOR YETL"/>
    <property type="match status" value="1"/>
</dbReference>
<comment type="caution">
    <text evidence="3">The sequence shown here is derived from an EMBL/GenBank/DDBJ whole genome shotgun (WGS) entry which is preliminary data.</text>
</comment>
<dbReference type="InterPro" id="IPR036388">
    <property type="entry name" value="WH-like_DNA-bd_sf"/>
</dbReference>
<evidence type="ECO:0000256" key="1">
    <source>
        <dbReference type="ARBA" id="ARBA00023125"/>
    </source>
</evidence>
<dbReference type="GO" id="GO:0006950">
    <property type="term" value="P:response to stress"/>
    <property type="evidence" value="ECO:0007669"/>
    <property type="project" value="TreeGrafter"/>
</dbReference>
<keyword evidence="1" id="KW-0238">DNA-binding</keyword>
<dbReference type="InterPro" id="IPR036390">
    <property type="entry name" value="WH_DNA-bd_sf"/>
</dbReference>
<dbReference type="Proteomes" id="UP000250369">
    <property type="component" value="Unassembled WGS sequence"/>
</dbReference>
<dbReference type="EMBL" id="QMFB01000015">
    <property type="protein sequence ID" value="RAV18694.1"/>
    <property type="molecule type" value="Genomic_DNA"/>
</dbReference>
<evidence type="ECO:0000313" key="3">
    <source>
        <dbReference type="EMBL" id="RAV18694.1"/>
    </source>
</evidence>
<name>A0A329MFN0_9BACL</name>
<evidence type="ECO:0000313" key="4">
    <source>
        <dbReference type="Proteomes" id="UP000250369"/>
    </source>
</evidence>
<dbReference type="PRINTS" id="PR00598">
    <property type="entry name" value="HTHMARR"/>
</dbReference>
<dbReference type="PANTHER" id="PTHR33164">
    <property type="entry name" value="TRANSCRIPTIONAL REGULATOR, MARR FAMILY"/>
    <property type="match status" value="1"/>
</dbReference>